<dbReference type="EMBL" id="JAVRIF010000001">
    <property type="protein sequence ID" value="MDT0601995.1"/>
    <property type="molecule type" value="Genomic_DNA"/>
</dbReference>
<evidence type="ECO:0000256" key="1">
    <source>
        <dbReference type="SAM" id="SignalP"/>
    </source>
</evidence>
<proteinExistence type="predicted"/>
<feature type="domain" description="Peptidase M28" evidence="2">
    <location>
        <begin position="106"/>
        <end position="311"/>
    </location>
</feature>
<dbReference type="RefSeq" id="WP_311575355.1">
    <property type="nucleotide sequence ID" value="NZ_JAVRIF010000001.1"/>
</dbReference>
<dbReference type="InterPro" id="IPR007484">
    <property type="entry name" value="Peptidase_M28"/>
</dbReference>
<dbReference type="PANTHER" id="PTHR12147">
    <property type="entry name" value="METALLOPEPTIDASE M28 FAMILY MEMBER"/>
    <property type="match status" value="1"/>
</dbReference>
<keyword evidence="1" id="KW-0732">Signal</keyword>
<comment type="caution">
    <text evidence="3">The sequence shown here is derived from an EMBL/GenBank/DDBJ whole genome shotgun (WGS) entry which is preliminary data.</text>
</comment>
<dbReference type="PANTHER" id="PTHR12147:SF26">
    <property type="entry name" value="PEPTIDASE M28 DOMAIN-CONTAINING PROTEIN"/>
    <property type="match status" value="1"/>
</dbReference>
<dbReference type="Proteomes" id="UP001266357">
    <property type="component" value="Unassembled WGS sequence"/>
</dbReference>
<evidence type="ECO:0000313" key="4">
    <source>
        <dbReference type="Proteomes" id="UP001266357"/>
    </source>
</evidence>
<organism evidence="3 4">
    <name type="scientific">Thalassotalea castellviae</name>
    <dbReference type="NCBI Taxonomy" id="3075612"/>
    <lineage>
        <taxon>Bacteria</taxon>
        <taxon>Pseudomonadati</taxon>
        <taxon>Pseudomonadota</taxon>
        <taxon>Gammaproteobacteria</taxon>
        <taxon>Alteromonadales</taxon>
        <taxon>Colwelliaceae</taxon>
        <taxon>Thalassotalea</taxon>
    </lineage>
</organism>
<keyword evidence="4" id="KW-1185">Reference proteome</keyword>
<dbReference type="PROSITE" id="PS51257">
    <property type="entry name" value="PROKAR_LIPOPROTEIN"/>
    <property type="match status" value="1"/>
</dbReference>
<evidence type="ECO:0000259" key="2">
    <source>
        <dbReference type="Pfam" id="PF04389"/>
    </source>
</evidence>
<accession>A0ABU2ZWF1</accession>
<gene>
    <name evidence="3" type="ORF">RM573_00100</name>
</gene>
<sequence>MPIKHRVSVLGLISAGLLACSACQSTNTVEYLKPLTINIKSEQLLNHFKVLSSDTFQGRKVSTTGNKKAQQYLIDQLSTLSVQGFKGQYKHSFHYGSSTYPKSGNNIIAFIPGSNEANKYIVLTAHFDHLGTKGNRIFNGADDNASGTSALLAMAEQLVNQPLSHHIIVLFTDGEENGLKGSKAFIHDNQELLKNIKLNINMDMLAGSKRSKNLHFIARGLTKILTDNQLTMFYQNQQTRELSVVKGFKRERHSLNKRTHWLLASDHGSFHQAGIPFIYYGVGTHSNYHSPSDEYLNTNHQLLTNATNIIFQQLLFLDQAI</sequence>
<evidence type="ECO:0000313" key="3">
    <source>
        <dbReference type="EMBL" id="MDT0601995.1"/>
    </source>
</evidence>
<feature type="signal peptide" evidence="1">
    <location>
        <begin position="1"/>
        <end position="19"/>
    </location>
</feature>
<dbReference type="Pfam" id="PF04389">
    <property type="entry name" value="Peptidase_M28"/>
    <property type="match status" value="1"/>
</dbReference>
<feature type="chain" id="PRO_5046785806" evidence="1">
    <location>
        <begin position="20"/>
        <end position="321"/>
    </location>
</feature>
<reference evidence="3 4" key="1">
    <citation type="submission" date="2023-09" db="EMBL/GenBank/DDBJ databases">
        <authorList>
            <person name="Rey-Velasco X."/>
        </authorList>
    </citation>
    <scope>NUCLEOTIDE SEQUENCE [LARGE SCALE GENOMIC DNA]</scope>
    <source>
        <strain evidence="3 4">W431</strain>
    </source>
</reference>
<name>A0ABU2ZWF1_9GAMM</name>
<dbReference type="SUPFAM" id="SSF53187">
    <property type="entry name" value="Zn-dependent exopeptidases"/>
    <property type="match status" value="1"/>
</dbReference>
<dbReference type="Gene3D" id="3.40.630.10">
    <property type="entry name" value="Zn peptidases"/>
    <property type="match status" value="1"/>
</dbReference>
<dbReference type="InterPro" id="IPR045175">
    <property type="entry name" value="M28_fam"/>
</dbReference>
<protein>
    <submittedName>
        <fullName evidence="3">M28 family peptidase</fullName>
    </submittedName>
</protein>